<gene>
    <name evidence="2" type="ORF">OKIOD_LOCUS15975</name>
</gene>
<reference evidence="2 3" key="1">
    <citation type="submission" date="2021-04" db="EMBL/GenBank/DDBJ databases">
        <authorList>
            <person name="Bliznina A."/>
        </authorList>
    </citation>
    <scope>NUCLEOTIDE SEQUENCE [LARGE SCALE GENOMIC DNA]</scope>
</reference>
<dbReference type="EMBL" id="OU015567">
    <property type="protein sequence ID" value="CAG5113063.1"/>
    <property type="molecule type" value="Genomic_DNA"/>
</dbReference>
<dbReference type="InterPro" id="IPR005301">
    <property type="entry name" value="MOB_kinase_act_fam"/>
</dbReference>
<dbReference type="Gene3D" id="1.20.140.30">
    <property type="entry name" value="MOB kinase activator"/>
    <property type="match status" value="1"/>
</dbReference>
<organism evidence="2 3">
    <name type="scientific">Oikopleura dioica</name>
    <name type="common">Tunicate</name>
    <dbReference type="NCBI Taxonomy" id="34765"/>
    <lineage>
        <taxon>Eukaryota</taxon>
        <taxon>Metazoa</taxon>
        <taxon>Chordata</taxon>
        <taxon>Tunicata</taxon>
        <taxon>Appendicularia</taxon>
        <taxon>Copelata</taxon>
        <taxon>Oikopleuridae</taxon>
        <taxon>Oikopleura</taxon>
    </lineage>
</organism>
<evidence type="ECO:0000313" key="3">
    <source>
        <dbReference type="Proteomes" id="UP001158576"/>
    </source>
</evidence>
<feature type="region of interest" description="Disordered" evidence="1">
    <location>
        <begin position="1"/>
        <end position="21"/>
    </location>
</feature>
<protein>
    <submittedName>
        <fullName evidence="2">Oidioi.mRNA.OKI2018_I69.chr2.g7210.t1.cds</fullName>
    </submittedName>
</protein>
<dbReference type="SMART" id="SM01388">
    <property type="entry name" value="Mob1_phocein"/>
    <property type="match status" value="1"/>
</dbReference>
<proteinExistence type="predicted"/>
<keyword evidence="3" id="KW-1185">Reference proteome</keyword>
<dbReference type="InterPro" id="IPR036703">
    <property type="entry name" value="MOB_kinase_act_sf"/>
</dbReference>
<dbReference type="Pfam" id="PF03637">
    <property type="entry name" value="Mob1_phocein"/>
    <property type="match status" value="1"/>
</dbReference>
<name>A0ABN7T5F1_OIKDI</name>
<dbReference type="PANTHER" id="PTHR22599">
    <property type="entry name" value="MPS ONE BINDER KINASE ACTIVATOR-LIKE MOB"/>
    <property type="match status" value="1"/>
</dbReference>
<evidence type="ECO:0000256" key="1">
    <source>
        <dbReference type="SAM" id="MobiDB-lite"/>
    </source>
</evidence>
<sequence length="210" mass="24978">MFKKILRPKDKKKERDSKEEKNSVALYLLQEKFERDEIDFEKMVRIPSGIDPREWIATHTLGLFHNINQLYDAISEVCTHCRNMNGPEKRRFTWTDDRGKAIKYSAPQHCAMVFSYCQDKLSDTTLFPTKFGLDFPDDFIDQVQVIIFHLWTVICHIYQNHWTDVQNLKLKNQLNLIFLHFFNFAKEHAVVPLEELLLLEPLFRVLTCQN</sequence>
<dbReference type="SUPFAM" id="SSF101152">
    <property type="entry name" value="Mob1/phocein"/>
    <property type="match status" value="1"/>
</dbReference>
<dbReference type="Proteomes" id="UP001158576">
    <property type="component" value="Chromosome 2"/>
</dbReference>
<evidence type="ECO:0000313" key="2">
    <source>
        <dbReference type="EMBL" id="CAG5113063.1"/>
    </source>
</evidence>
<accession>A0ABN7T5F1</accession>
<feature type="compositionally biased region" description="Basic and acidic residues" evidence="1">
    <location>
        <begin position="7"/>
        <end position="21"/>
    </location>
</feature>